<name>A0ABQ8TZR7_PERAM</name>
<protein>
    <submittedName>
        <fullName evidence="1">Uncharacterized protein</fullName>
    </submittedName>
</protein>
<evidence type="ECO:0000313" key="1">
    <source>
        <dbReference type="EMBL" id="KAJ4452246.1"/>
    </source>
</evidence>
<comment type="caution">
    <text evidence="1">The sequence shown here is derived from an EMBL/GenBank/DDBJ whole genome shotgun (WGS) entry which is preliminary data.</text>
</comment>
<accession>A0ABQ8TZR7</accession>
<organism evidence="1 2">
    <name type="scientific">Periplaneta americana</name>
    <name type="common">American cockroach</name>
    <name type="synonym">Blatta americana</name>
    <dbReference type="NCBI Taxonomy" id="6978"/>
    <lineage>
        <taxon>Eukaryota</taxon>
        <taxon>Metazoa</taxon>
        <taxon>Ecdysozoa</taxon>
        <taxon>Arthropoda</taxon>
        <taxon>Hexapoda</taxon>
        <taxon>Insecta</taxon>
        <taxon>Pterygota</taxon>
        <taxon>Neoptera</taxon>
        <taxon>Polyneoptera</taxon>
        <taxon>Dictyoptera</taxon>
        <taxon>Blattodea</taxon>
        <taxon>Blattoidea</taxon>
        <taxon>Blattidae</taxon>
        <taxon>Blattinae</taxon>
        <taxon>Periplaneta</taxon>
    </lineage>
</organism>
<proteinExistence type="predicted"/>
<dbReference type="EMBL" id="JAJSOF020000001">
    <property type="protein sequence ID" value="KAJ4452246.1"/>
    <property type="molecule type" value="Genomic_DNA"/>
</dbReference>
<reference evidence="1 2" key="1">
    <citation type="journal article" date="2022" name="Allergy">
        <title>Genome assembly and annotation of Periplaneta americana reveal a comprehensive cockroach allergen profile.</title>
        <authorList>
            <person name="Wang L."/>
            <person name="Xiong Q."/>
            <person name="Saelim N."/>
            <person name="Wang L."/>
            <person name="Nong W."/>
            <person name="Wan A.T."/>
            <person name="Shi M."/>
            <person name="Liu X."/>
            <person name="Cao Q."/>
            <person name="Hui J.H.L."/>
            <person name="Sookrung N."/>
            <person name="Leung T.F."/>
            <person name="Tungtrongchitr A."/>
            <person name="Tsui S.K.W."/>
        </authorList>
    </citation>
    <scope>NUCLEOTIDE SEQUENCE [LARGE SCALE GENOMIC DNA]</scope>
    <source>
        <strain evidence="1">PWHHKU_190912</strain>
    </source>
</reference>
<gene>
    <name evidence="1" type="ORF">ANN_03764</name>
</gene>
<keyword evidence="2" id="KW-1185">Reference proteome</keyword>
<evidence type="ECO:0000313" key="2">
    <source>
        <dbReference type="Proteomes" id="UP001148838"/>
    </source>
</evidence>
<dbReference type="Proteomes" id="UP001148838">
    <property type="component" value="Unassembled WGS sequence"/>
</dbReference>
<sequence length="204" mass="23857">MYFTPTPSTKEVPTLHTEPRLQIGMIIDPTIRFETYKGQPEDVHEEKRAIYVPTILYYKDKYQLHDISVTGLMFGARGTISNFSSQFWEEELLLLVAIAEAEEENRRRRRRLWIHNINTTREEQGEFYTLVPQLIRDGKLIRMTIQCFDEILGKAKQGYKTIWLIVLGHNCDTEKERERGMCNVTCDQKPDSEILLDVAVTSED</sequence>